<evidence type="ECO:0000313" key="2">
    <source>
        <dbReference type="EMBL" id="KAJ1113685.1"/>
    </source>
</evidence>
<dbReference type="Proteomes" id="UP001066276">
    <property type="component" value="Chromosome 8"/>
</dbReference>
<organism evidence="2 3">
    <name type="scientific">Pleurodeles waltl</name>
    <name type="common">Iberian ribbed newt</name>
    <dbReference type="NCBI Taxonomy" id="8319"/>
    <lineage>
        <taxon>Eukaryota</taxon>
        <taxon>Metazoa</taxon>
        <taxon>Chordata</taxon>
        <taxon>Craniata</taxon>
        <taxon>Vertebrata</taxon>
        <taxon>Euteleostomi</taxon>
        <taxon>Amphibia</taxon>
        <taxon>Batrachia</taxon>
        <taxon>Caudata</taxon>
        <taxon>Salamandroidea</taxon>
        <taxon>Salamandridae</taxon>
        <taxon>Pleurodelinae</taxon>
        <taxon>Pleurodeles</taxon>
    </lineage>
</organism>
<feature type="compositionally biased region" description="Basic residues" evidence="1">
    <location>
        <begin position="18"/>
        <end position="27"/>
    </location>
</feature>
<sequence>MGKRKAVDPPAPPDDIKKQKKRPRKPVNKIARGGPKPLDDIDLLFEEVEAILNSELATHESLPQKKPSPQPKRILEFFNKRKKGQTVDPGKLINSVEKLPNVNVTIPPIQQGIVAYSSTTKFSQTQGISHTEEPEHIPFPLSHEIRLVPNLPCRNRFEPLTGEGDLTEAHDHLTVEPVIESAIPPPINATCSELLASEVNMSLILHRVDEVRNLLLQLTKFLQGKMAQPRDANAKSQRQPGKEETWRPN</sequence>
<feature type="region of interest" description="Disordered" evidence="1">
    <location>
        <begin position="226"/>
        <end position="249"/>
    </location>
</feature>
<reference evidence="2" key="1">
    <citation type="journal article" date="2022" name="bioRxiv">
        <title>Sequencing and chromosome-scale assembly of the giantPleurodeles waltlgenome.</title>
        <authorList>
            <person name="Brown T."/>
            <person name="Elewa A."/>
            <person name="Iarovenko S."/>
            <person name="Subramanian E."/>
            <person name="Araus A.J."/>
            <person name="Petzold A."/>
            <person name="Susuki M."/>
            <person name="Suzuki K.-i.T."/>
            <person name="Hayashi T."/>
            <person name="Toyoda A."/>
            <person name="Oliveira C."/>
            <person name="Osipova E."/>
            <person name="Leigh N.D."/>
            <person name="Simon A."/>
            <person name="Yun M.H."/>
        </authorList>
    </citation>
    <scope>NUCLEOTIDE SEQUENCE</scope>
    <source>
        <strain evidence="2">20211129_DDA</strain>
        <tissue evidence="2">Liver</tissue>
    </source>
</reference>
<evidence type="ECO:0000256" key="1">
    <source>
        <dbReference type="SAM" id="MobiDB-lite"/>
    </source>
</evidence>
<comment type="caution">
    <text evidence="2">The sequence shown here is derived from an EMBL/GenBank/DDBJ whole genome shotgun (WGS) entry which is preliminary data.</text>
</comment>
<protein>
    <submittedName>
        <fullName evidence="2">Uncharacterized protein</fullName>
    </submittedName>
</protein>
<gene>
    <name evidence="2" type="ORF">NDU88_001927</name>
</gene>
<dbReference type="EMBL" id="JANPWB010000012">
    <property type="protein sequence ID" value="KAJ1113685.1"/>
    <property type="molecule type" value="Genomic_DNA"/>
</dbReference>
<keyword evidence="3" id="KW-1185">Reference proteome</keyword>
<proteinExistence type="predicted"/>
<accession>A0AAV7NC51</accession>
<feature type="compositionally biased region" description="Basic and acidic residues" evidence="1">
    <location>
        <begin position="240"/>
        <end position="249"/>
    </location>
</feature>
<name>A0AAV7NC51_PLEWA</name>
<feature type="region of interest" description="Disordered" evidence="1">
    <location>
        <begin position="1"/>
        <end position="38"/>
    </location>
</feature>
<evidence type="ECO:0000313" key="3">
    <source>
        <dbReference type="Proteomes" id="UP001066276"/>
    </source>
</evidence>
<dbReference type="AlphaFoldDB" id="A0AAV7NC51"/>